<feature type="transmembrane region" description="Helical" evidence="1">
    <location>
        <begin position="84"/>
        <end position="100"/>
    </location>
</feature>
<reference evidence="2 3" key="1">
    <citation type="submission" date="2015-02" db="EMBL/GenBank/DDBJ databases">
        <title>Draft genome sequence of Pseudomonas stutzeri NT0128 isolated from wheat (Triticum turgidum) rhizosphere.</title>
        <authorList>
            <person name="Tovi N."/>
            <person name="Frenk S."/>
            <person name="Hadar Y."/>
            <person name="Minz D."/>
        </authorList>
    </citation>
    <scope>NUCLEOTIDE SEQUENCE [LARGE SCALE GENOMIC DNA]</scope>
    <source>
        <strain evidence="2 3">NT0128</strain>
    </source>
</reference>
<proteinExistence type="predicted"/>
<dbReference type="EMBL" id="JYHV01000004">
    <property type="protein sequence ID" value="KJH84985.1"/>
    <property type="molecule type" value="Genomic_DNA"/>
</dbReference>
<keyword evidence="1" id="KW-0812">Transmembrane</keyword>
<gene>
    <name evidence="2" type="ORF">UF78_01095</name>
</gene>
<dbReference type="PATRIC" id="fig|316.101.peg.1960"/>
<evidence type="ECO:0000256" key="1">
    <source>
        <dbReference type="SAM" id="Phobius"/>
    </source>
</evidence>
<protein>
    <submittedName>
        <fullName evidence="2">Membrane protein</fullName>
    </submittedName>
</protein>
<comment type="caution">
    <text evidence="2">The sequence shown here is derived from an EMBL/GenBank/DDBJ whole genome shotgun (WGS) entry which is preliminary data.</text>
</comment>
<name>A0A0D9AVC6_STUST</name>
<feature type="transmembrane region" description="Helical" evidence="1">
    <location>
        <begin position="120"/>
        <end position="141"/>
    </location>
</feature>
<evidence type="ECO:0000313" key="2">
    <source>
        <dbReference type="EMBL" id="KJH84985.1"/>
    </source>
</evidence>
<dbReference type="AlphaFoldDB" id="A0A0D9AVC6"/>
<dbReference type="Proteomes" id="UP000032487">
    <property type="component" value="Unassembled WGS sequence"/>
</dbReference>
<feature type="transmembrane region" description="Helical" evidence="1">
    <location>
        <begin position="47"/>
        <end position="72"/>
    </location>
</feature>
<keyword evidence="1" id="KW-0472">Membrane</keyword>
<accession>A0A0D9AVC6</accession>
<organism evidence="2 3">
    <name type="scientific">Stutzerimonas stutzeri</name>
    <name type="common">Pseudomonas stutzeri</name>
    <dbReference type="NCBI Taxonomy" id="316"/>
    <lineage>
        <taxon>Bacteria</taxon>
        <taxon>Pseudomonadati</taxon>
        <taxon>Pseudomonadota</taxon>
        <taxon>Gammaproteobacteria</taxon>
        <taxon>Pseudomonadales</taxon>
        <taxon>Pseudomonadaceae</taxon>
        <taxon>Stutzerimonas</taxon>
    </lineage>
</organism>
<evidence type="ECO:0000313" key="3">
    <source>
        <dbReference type="Proteomes" id="UP000032487"/>
    </source>
</evidence>
<sequence length="156" mass="17146">MVSDTPVDARGSLISTIFCGIGLMAAVDEIVFHQLLAWHHFFDRSTLAIALLSDGLLHAAELLMLAAGAYLFMRLSRQRSVSQRAAWAGLLFGAGGFQLFDGIVNHKLLRLHQVRYVDELWLYDLAWNGFGVVLLVIGFIISRQLGPGRAVPLRGG</sequence>
<dbReference type="InterPro" id="IPR018719">
    <property type="entry name" value="DUF2243_membrane"/>
</dbReference>
<feature type="transmembrane region" description="Helical" evidence="1">
    <location>
        <begin position="12"/>
        <end position="35"/>
    </location>
</feature>
<keyword evidence="1" id="KW-1133">Transmembrane helix</keyword>
<dbReference type="Pfam" id="PF10002">
    <property type="entry name" value="DUF2243"/>
    <property type="match status" value="1"/>
</dbReference>